<dbReference type="Proteomes" id="UP000639772">
    <property type="component" value="Chromosome 1"/>
</dbReference>
<accession>A0A835VP68</accession>
<dbReference type="AlphaFoldDB" id="A0A835VP68"/>
<evidence type="ECO:0000313" key="1">
    <source>
        <dbReference type="EMBL" id="KAG0504083.1"/>
    </source>
</evidence>
<gene>
    <name evidence="1" type="ORF">HPP92_004155</name>
</gene>
<evidence type="ECO:0000313" key="2">
    <source>
        <dbReference type="Proteomes" id="UP000639772"/>
    </source>
</evidence>
<dbReference type="EMBL" id="JADCNM010000001">
    <property type="protein sequence ID" value="KAG0504083.1"/>
    <property type="molecule type" value="Genomic_DNA"/>
</dbReference>
<sequence>MWVCCSHQSAWLGVEIEWIGVGQCKSTLVAHVEMCRHCLGWRVLTCVGASLCRRHVLKLVSMGRCGLVSLRVLFGHCGQLLKSYGQACVLKSQISIVRCRRLLCRREQLCLWRE</sequence>
<organism evidence="1 2">
    <name type="scientific">Vanilla planifolia</name>
    <name type="common">Vanilla</name>
    <dbReference type="NCBI Taxonomy" id="51239"/>
    <lineage>
        <taxon>Eukaryota</taxon>
        <taxon>Viridiplantae</taxon>
        <taxon>Streptophyta</taxon>
        <taxon>Embryophyta</taxon>
        <taxon>Tracheophyta</taxon>
        <taxon>Spermatophyta</taxon>
        <taxon>Magnoliopsida</taxon>
        <taxon>Liliopsida</taxon>
        <taxon>Asparagales</taxon>
        <taxon>Orchidaceae</taxon>
        <taxon>Vanilloideae</taxon>
        <taxon>Vanilleae</taxon>
        <taxon>Vanilla</taxon>
    </lineage>
</organism>
<protein>
    <submittedName>
        <fullName evidence="1">Uncharacterized protein</fullName>
    </submittedName>
</protein>
<comment type="caution">
    <text evidence="1">The sequence shown here is derived from an EMBL/GenBank/DDBJ whole genome shotgun (WGS) entry which is preliminary data.</text>
</comment>
<proteinExistence type="predicted"/>
<reference evidence="1 2" key="1">
    <citation type="journal article" date="2020" name="Nat. Food">
        <title>A phased Vanilla planifolia genome enables genetic improvement of flavour and production.</title>
        <authorList>
            <person name="Hasing T."/>
            <person name="Tang H."/>
            <person name="Brym M."/>
            <person name="Khazi F."/>
            <person name="Huang T."/>
            <person name="Chambers A.H."/>
        </authorList>
    </citation>
    <scope>NUCLEOTIDE SEQUENCE [LARGE SCALE GENOMIC DNA]</scope>
    <source>
        <tissue evidence="1">Leaf</tissue>
    </source>
</reference>
<name>A0A835VP68_VANPL</name>